<dbReference type="CDD" id="cd00067">
    <property type="entry name" value="GAL4"/>
    <property type="match status" value="1"/>
</dbReference>
<dbReference type="GO" id="GO:0008270">
    <property type="term" value="F:zinc ion binding"/>
    <property type="evidence" value="ECO:0007669"/>
    <property type="project" value="InterPro"/>
</dbReference>
<dbReference type="Gene3D" id="4.10.240.10">
    <property type="entry name" value="Zn(2)-C6 fungal-type DNA-binding domain"/>
    <property type="match status" value="1"/>
</dbReference>
<dbReference type="SUPFAM" id="SSF57701">
    <property type="entry name" value="Zn2/Cys6 DNA-binding domain"/>
    <property type="match status" value="1"/>
</dbReference>
<comment type="subcellular location">
    <subcellularLocation>
        <location evidence="1">Nucleus</location>
    </subcellularLocation>
</comment>
<dbReference type="GO" id="GO:0005634">
    <property type="term" value="C:nucleus"/>
    <property type="evidence" value="ECO:0007669"/>
    <property type="project" value="UniProtKB-SubCell"/>
</dbReference>
<dbReference type="Pfam" id="PF00172">
    <property type="entry name" value="Zn_clus"/>
    <property type="match status" value="1"/>
</dbReference>
<dbReference type="GO" id="GO:0006351">
    <property type="term" value="P:DNA-templated transcription"/>
    <property type="evidence" value="ECO:0007669"/>
    <property type="project" value="InterPro"/>
</dbReference>
<dbReference type="Pfam" id="PF04082">
    <property type="entry name" value="Fungal_trans"/>
    <property type="match status" value="1"/>
</dbReference>
<keyword evidence="10" id="KW-1185">Reference proteome</keyword>
<organism evidence="9 10">
    <name type="scientific">Aspergillus calidoustus</name>
    <dbReference type="NCBI Taxonomy" id="454130"/>
    <lineage>
        <taxon>Eukaryota</taxon>
        <taxon>Fungi</taxon>
        <taxon>Dikarya</taxon>
        <taxon>Ascomycota</taxon>
        <taxon>Pezizomycotina</taxon>
        <taxon>Eurotiomycetes</taxon>
        <taxon>Eurotiomycetidae</taxon>
        <taxon>Eurotiales</taxon>
        <taxon>Aspergillaceae</taxon>
        <taxon>Aspergillus</taxon>
        <taxon>Aspergillus subgen. Nidulantes</taxon>
    </lineage>
</organism>
<dbReference type="Proteomes" id="UP000054771">
    <property type="component" value="Unassembled WGS sequence"/>
</dbReference>
<feature type="region of interest" description="Disordered" evidence="7">
    <location>
        <begin position="40"/>
        <end position="90"/>
    </location>
</feature>
<keyword evidence="6" id="KW-0539">Nucleus</keyword>
<dbReference type="AlphaFoldDB" id="A0A0U5H8D6"/>
<dbReference type="GO" id="GO:0000981">
    <property type="term" value="F:DNA-binding transcription factor activity, RNA polymerase II-specific"/>
    <property type="evidence" value="ECO:0007669"/>
    <property type="project" value="InterPro"/>
</dbReference>
<keyword evidence="5" id="KW-0804">Transcription</keyword>
<dbReference type="GO" id="GO:0003677">
    <property type="term" value="F:DNA binding"/>
    <property type="evidence" value="ECO:0007669"/>
    <property type="project" value="UniProtKB-KW"/>
</dbReference>
<keyword evidence="4" id="KW-0238">DNA-binding</keyword>
<name>A0A0U5H8D6_ASPCI</name>
<sequence>MVRTTIACMRCRAGKVKCTHDGTPPCRGCIKAGRTAPGSCVLSGPTPKKARSRGPQTSIDPDRDAARSTDAAAHTPAYHAEGAPDRSSSALQMRSPLASNLLQTATLFMRKFPELGFLHKPTFSRDLRNLRRCLDPDADIQQPGAELLGSALTTLCLPLTEPNQTGEDTLNKVHRRLSITKPPNIYTVQSFLVVAMFEWGQGNTHVAWMYSGAAIRMMQLLKATVLTSSDTLEREVYNRTLWSCFVMDRLIFPGSQQPLCLPMEEMATHWPIGEADFAFAQGHIQRYMVPSRYPMTVDCSYAILVHGFEIWAKIYRWIISGGRRRKDMQLVKNLPWETSSLWATMRGELQEWRDSQDPKLWYPANRVGIYEFLGKGEVFGYINLIYYVSILFLNREYIPFLPWPDATPCGPVDPPLLTARAPEGWWEVRSEELFNAAACITSVLADLTDEDASLYTPFTGFCNFSAATMNIYALYFPSMNMGRSGDMGALVDKNLAYLTQLRRMWAIGQGWWTTIQRTKAIYERHSQDPARYSGKTRDDFIGLEASIHNVTERSRNSVEQEFSQADDAPVAGEDEESAGQGLGIPSQRQVTEDLVPLDFWGNEWPLWSELDNGSFNLNLVND</sequence>
<accession>A0A0U5H8D6</accession>
<dbReference type="EMBL" id="CDMC01000018">
    <property type="protein sequence ID" value="CEL10388.1"/>
    <property type="molecule type" value="Genomic_DNA"/>
</dbReference>
<dbReference type="OMA" id="IYAQAMS"/>
<dbReference type="SMART" id="SM00066">
    <property type="entry name" value="GAL4"/>
    <property type="match status" value="1"/>
</dbReference>
<proteinExistence type="predicted"/>
<evidence type="ECO:0000256" key="2">
    <source>
        <dbReference type="ARBA" id="ARBA00022723"/>
    </source>
</evidence>
<keyword evidence="2" id="KW-0479">Metal-binding</keyword>
<keyword evidence="3" id="KW-0805">Transcription regulation</keyword>
<evidence type="ECO:0000256" key="5">
    <source>
        <dbReference type="ARBA" id="ARBA00023163"/>
    </source>
</evidence>
<evidence type="ECO:0000256" key="4">
    <source>
        <dbReference type="ARBA" id="ARBA00023125"/>
    </source>
</evidence>
<dbReference type="SMART" id="SM00906">
    <property type="entry name" value="Fungal_trans"/>
    <property type="match status" value="1"/>
</dbReference>
<evidence type="ECO:0000256" key="7">
    <source>
        <dbReference type="SAM" id="MobiDB-lite"/>
    </source>
</evidence>
<reference evidence="10" key="1">
    <citation type="journal article" date="2016" name="Genome Announc.">
        <title>Draft genome sequences of fungus Aspergillus calidoustus.</title>
        <authorList>
            <person name="Horn F."/>
            <person name="Linde J."/>
            <person name="Mattern D.J."/>
            <person name="Walther G."/>
            <person name="Guthke R."/>
            <person name="Scherlach K."/>
            <person name="Martin K."/>
            <person name="Brakhage A.A."/>
            <person name="Petzke L."/>
            <person name="Valiante V."/>
        </authorList>
    </citation>
    <scope>NUCLEOTIDE SEQUENCE [LARGE SCALE GENOMIC DNA]</scope>
    <source>
        <strain evidence="10">SF006504</strain>
    </source>
</reference>
<dbReference type="InterPro" id="IPR036864">
    <property type="entry name" value="Zn2-C6_fun-type_DNA-bd_sf"/>
</dbReference>
<dbReference type="InterPro" id="IPR001138">
    <property type="entry name" value="Zn2Cys6_DnaBD"/>
</dbReference>
<dbReference type="OrthoDB" id="5370478at2759"/>
<feature type="compositionally biased region" description="Low complexity" evidence="7">
    <location>
        <begin position="68"/>
        <end position="77"/>
    </location>
</feature>
<evidence type="ECO:0000313" key="10">
    <source>
        <dbReference type="Proteomes" id="UP000054771"/>
    </source>
</evidence>
<dbReference type="CDD" id="cd12148">
    <property type="entry name" value="fungal_TF_MHR"/>
    <property type="match status" value="1"/>
</dbReference>
<dbReference type="STRING" id="454130.A0A0U5H8D6"/>
<evidence type="ECO:0000313" key="9">
    <source>
        <dbReference type="EMBL" id="CEL10388.1"/>
    </source>
</evidence>
<protein>
    <recommendedName>
        <fullName evidence="8">Zn(2)-C6 fungal-type domain-containing protein</fullName>
    </recommendedName>
</protein>
<evidence type="ECO:0000256" key="6">
    <source>
        <dbReference type="ARBA" id="ARBA00023242"/>
    </source>
</evidence>
<evidence type="ECO:0000259" key="8">
    <source>
        <dbReference type="PROSITE" id="PS50048"/>
    </source>
</evidence>
<gene>
    <name evidence="9" type="ORF">ASPCAL13509</name>
</gene>
<feature type="domain" description="Zn(2)-C6 fungal-type" evidence="8">
    <location>
        <begin position="7"/>
        <end position="42"/>
    </location>
</feature>
<dbReference type="InterPro" id="IPR050815">
    <property type="entry name" value="TF_fung"/>
</dbReference>
<feature type="region of interest" description="Disordered" evidence="7">
    <location>
        <begin position="554"/>
        <end position="587"/>
    </location>
</feature>
<dbReference type="PANTHER" id="PTHR47338">
    <property type="entry name" value="ZN(II)2CYS6 TRANSCRIPTION FACTOR (EUROFUNG)-RELATED"/>
    <property type="match status" value="1"/>
</dbReference>
<evidence type="ECO:0000256" key="1">
    <source>
        <dbReference type="ARBA" id="ARBA00004123"/>
    </source>
</evidence>
<dbReference type="InterPro" id="IPR007219">
    <property type="entry name" value="XnlR_reg_dom"/>
</dbReference>
<evidence type="ECO:0000256" key="3">
    <source>
        <dbReference type="ARBA" id="ARBA00023015"/>
    </source>
</evidence>
<dbReference type="PANTHER" id="PTHR47338:SF19">
    <property type="entry name" value="ZN(II)2CYS6 TRANSCRIPTION FACTOR (EUROFUNG)"/>
    <property type="match status" value="1"/>
</dbReference>
<dbReference type="PROSITE" id="PS50048">
    <property type="entry name" value="ZN2_CY6_FUNGAL_2"/>
    <property type="match status" value="1"/>
</dbReference>